<reference evidence="3" key="1">
    <citation type="journal article" date="2015" name="PLoS Genet.">
        <title>Genome Sequence and Transcriptome Analyses of Chrysochromulina tobin: Metabolic Tools for Enhanced Algal Fitness in the Prominent Order Prymnesiales (Haptophyceae).</title>
        <authorList>
            <person name="Hovde B.T."/>
            <person name="Deodato C.R."/>
            <person name="Hunsperger H.M."/>
            <person name="Ryken S.A."/>
            <person name="Yost W."/>
            <person name="Jha R.K."/>
            <person name="Patterson J."/>
            <person name="Monnat R.J. Jr."/>
            <person name="Barlow S.B."/>
            <person name="Starkenburg S.R."/>
            <person name="Cattolico R.A."/>
        </authorList>
    </citation>
    <scope>NUCLEOTIDE SEQUENCE</scope>
    <source>
        <strain evidence="3">CCMP291</strain>
    </source>
</reference>
<dbReference type="PANTHER" id="PTHR12820:SF0">
    <property type="entry name" value="VACUOLAR PROTEIN SORTING-ASSOCIATED PROTEIN 53 HOMOLOG"/>
    <property type="match status" value="1"/>
</dbReference>
<dbReference type="InterPro" id="IPR010326">
    <property type="entry name" value="EXOC3/Sec6"/>
</dbReference>
<dbReference type="Pfam" id="PF06046">
    <property type="entry name" value="Sec6"/>
    <property type="match status" value="1"/>
</dbReference>
<dbReference type="InterPro" id="IPR039766">
    <property type="entry name" value="Vps53"/>
</dbReference>
<dbReference type="GO" id="GO:0005829">
    <property type="term" value="C:cytosol"/>
    <property type="evidence" value="ECO:0007669"/>
    <property type="project" value="GOC"/>
</dbReference>
<proteinExistence type="predicted"/>
<evidence type="ECO:0000313" key="2">
    <source>
        <dbReference type="EMBL" id="KOO29291.1"/>
    </source>
</evidence>
<dbReference type="GO" id="GO:0006887">
    <property type="term" value="P:exocytosis"/>
    <property type="evidence" value="ECO:0007669"/>
    <property type="project" value="InterPro"/>
</dbReference>
<organism evidence="2 3">
    <name type="scientific">Chrysochromulina tobinii</name>
    <dbReference type="NCBI Taxonomy" id="1460289"/>
    <lineage>
        <taxon>Eukaryota</taxon>
        <taxon>Haptista</taxon>
        <taxon>Haptophyta</taxon>
        <taxon>Prymnesiophyceae</taxon>
        <taxon>Prymnesiales</taxon>
        <taxon>Chrysochromulinaceae</taxon>
        <taxon>Chrysochromulina</taxon>
    </lineage>
</organism>
<sequence>MSFSLDGLSAPVRFSAKLEAAIKDVLPSTDPFDSADFDATAHINRLFPTEESLSEVEPKMLELQDQMKVLDEEVLQTVRQQTSAGTSARRDLESGKQSIGELMVKVRDIKAKAEASEQMVHEICRDIKSLDYAKRHLTQTITALKRLQMLVTAVEQLEVMARERMYAEAANLLQAVNSLLAHFESYVGIKKIDDLREQINTIRTTLRMQVFDDFNQLSADNSTVAPSHAKFETLQGACTVVDALGPDTRKEMVAWFCSWQFAPYKHTFQPYGEAGTLSKTELRYSWHRQLLKTFDASFGSLFPPSWRVGHAITVEFCQISFKHLEEILDQSRGSLDVSVLTHALLKTTEFEAFDAYMGIYVSLEDKALEDMGIKMLASEKWTVTPTGRADSRVFESSKELFINLRRSFKRATPLHMSAVLHDLHKVWARHLKLYAKSCLGQLPAVKQPDDPSQMPTCNIDITVQQRVCAVVNTCEYCHETTGQLEESIHKALDEAYRAKVDLSPVQEEFQTVVTAGMRVLVAALEHRTAPMLKAMTQVKWAEMEEIGEDTSKYMNDLVAEARELMPQLGEALHPLYVRFFCDKFVASFVPKLIGYIYRCRRIGEVGAQQMFADMGMLKQTLLALPTLGQANATNAYTKLVTTELFKAEQLLKLVQTPEELLETTVEEMNKDKDNTSGAIDLHKILELKGLKKTDAQAVIDAMNDATRAATEGSKKLKNVFTKIGAQLGT</sequence>
<dbReference type="InterPro" id="IPR038260">
    <property type="entry name" value="Vps53_C_sf"/>
</dbReference>
<accession>A0A0M0JRQ8</accession>
<name>A0A0M0JRQ8_9EUKA</name>
<dbReference type="EMBL" id="JWZX01002437">
    <property type="protein sequence ID" value="KOO29291.1"/>
    <property type="molecule type" value="Genomic_DNA"/>
</dbReference>
<dbReference type="GO" id="GO:0042147">
    <property type="term" value="P:retrograde transport, endosome to Golgi"/>
    <property type="evidence" value="ECO:0007669"/>
    <property type="project" value="InterPro"/>
</dbReference>
<dbReference type="AlphaFoldDB" id="A0A0M0JRQ8"/>
<evidence type="ECO:0000313" key="3">
    <source>
        <dbReference type="Proteomes" id="UP000037460"/>
    </source>
</evidence>
<evidence type="ECO:0000259" key="1">
    <source>
        <dbReference type="Pfam" id="PF04100"/>
    </source>
</evidence>
<dbReference type="Proteomes" id="UP000037460">
    <property type="component" value="Unassembled WGS sequence"/>
</dbReference>
<dbReference type="GO" id="GO:0000145">
    <property type="term" value="C:exocyst"/>
    <property type="evidence" value="ECO:0007669"/>
    <property type="project" value="InterPro"/>
</dbReference>
<dbReference type="Gene3D" id="1.10.357.110">
    <property type="entry name" value="Vacuolar protein sorting-associated protein 53, C-terminus"/>
    <property type="match status" value="1"/>
</dbReference>
<dbReference type="GO" id="GO:0000938">
    <property type="term" value="C:GARP complex"/>
    <property type="evidence" value="ECO:0007669"/>
    <property type="project" value="InterPro"/>
</dbReference>
<keyword evidence="3" id="KW-1185">Reference proteome</keyword>
<protein>
    <submittedName>
        <fullName evidence="2">Garp complex subunit</fullName>
    </submittedName>
</protein>
<dbReference type="PANTHER" id="PTHR12820">
    <property type="entry name" value="VACUOLAR SORTING PROTEIN 53"/>
    <property type="match status" value="1"/>
</dbReference>
<gene>
    <name evidence="2" type="ORF">Ctob_014620</name>
</gene>
<feature type="domain" description="Vps53 N-terminal" evidence="1">
    <location>
        <begin position="36"/>
        <end position="353"/>
    </location>
</feature>
<dbReference type="Pfam" id="PF04100">
    <property type="entry name" value="Vps53_N"/>
    <property type="match status" value="1"/>
</dbReference>
<dbReference type="InterPro" id="IPR007234">
    <property type="entry name" value="Vps53_N"/>
</dbReference>
<comment type="caution">
    <text evidence="2">The sequence shown here is derived from an EMBL/GenBank/DDBJ whole genome shotgun (WGS) entry which is preliminary data.</text>
</comment>
<dbReference type="OrthoDB" id="10261632at2759"/>